<feature type="compositionally biased region" description="Low complexity" evidence="1">
    <location>
        <begin position="41"/>
        <end position="57"/>
    </location>
</feature>
<dbReference type="Pfam" id="PF13843">
    <property type="entry name" value="DDE_Tnp_1_7"/>
    <property type="match status" value="2"/>
</dbReference>
<feature type="domain" description="PiggyBac transposable element-derived protein" evidence="2">
    <location>
        <begin position="95"/>
        <end position="151"/>
    </location>
</feature>
<evidence type="ECO:0000259" key="2">
    <source>
        <dbReference type="Pfam" id="PF13843"/>
    </source>
</evidence>
<reference evidence="3" key="1">
    <citation type="submission" date="2020-05" db="UniProtKB">
        <authorList>
            <consortium name="EnsemblMetazoa"/>
        </authorList>
    </citation>
    <scope>IDENTIFICATION</scope>
    <source>
        <strain evidence="3">TTRI</strain>
    </source>
</reference>
<feature type="region of interest" description="Disordered" evidence="1">
    <location>
        <begin position="27"/>
        <end position="62"/>
    </location>
</feature>
<dbReference type="Proteomes" id="UP000078200">
    <property type="component" value="Unassembled WGS sequence"/>
</dbReference>
<evidence type="ECO:0000313" key="4">
    <source>
        <dbReference type="Proteomes" id="UP000078200"/>
    </source>
</evidence>
<dbReference type="VEuPathDB" id="VectorBase:GAUT043202"/>
<evidence type="ECO:0000313" key="3">
    <source>
        <dbReference type="EnsemblMetazoa" id="GAUT043202-PA"/>
    </source>
</evidence>
<name>A0A1A9VP63_GLOAU</name>
<dbReference type="EnsemblMetazoa" id="GAUT043202-RA">
    <property type="protein sequence ID" value="GAUT043202-PA"/>
    <property type="gene ID" value="GAUT043202"/>
</dbReference>
<organism evidence="3 4">
    <name type="scientific">Glossina austeni</name>
    <name type="common">Savannah tsetse fly</name>
    <dbReference type="NCBI Taxonomy" id="7395"/>
    <lineage>
        <taxon>Eukaryota</taxon>
        <taxon>Metazoa</taxon>
        <taxon>Ecdysozoa</taxon>
        <taxon>Arthropoda</taxon>
        <taxon>Hexapoda</taxon>
        <taxon>Insecta</taxon>
        <taxon>Pterygota</taxon>
        <taxon>Neoptera</taxon>
        <taxon>Endopterygota</taxon>
        <taxon>Diptera</taxon>
        <taxon>Brachycera</taxon>
        <taxon>Muscomorpha</taxon>
        <taxon>Hippoboscoidea</taxon>
        <taxon>Glossinidae</taxon>
        <taxon>Glossina</taxon>
    </lineage>
</organism>
<evidence type="ECO:0000256" key="1">
    <source>
        <dbReference type="SAM" id="MobiDB-lite"/>
    </source>
</evidence>
<proteinExistence type="predicted"/>
<sequence>MHPNGDHAVEYRLALGITSRPTQLVRYQEGQGSPNIRKSSRQSVDDSGSSSNGKSPSIRVNPISQHFNETMNRIYKPERKLCINEAIVLWHQTELCESNGIVLRVKIYAGKYDDLSGRNHTSNVVLALRDGFLNSGYELYMDNYYNSVGLTIKSTYICGT</sequence>
<dbReference type="AlphaFoldDB" id="A0A1A9VP63"/>
<feature type="domain" description="PiggyBac transposable element-derived protein" evidence="2">
    <location>
        <begin position="44"/>
        <end position="92"/>
    </location>
</feature>
<keyword evidence="4" id="KW-1185">Reference proteome</keyword>
<protein>
    <submittedName>
        <fullName evidence="3">DDE_Tnp_1_7 domain-containing protein</fullName>
    </submittedName>
</protein>
<dbReference type="InterPro" id="IPR029526">
    <property type="entry name" value="PGBD"/>
</dbReference>
<accession>A0A1A9VP63</accession>